<dbReference type="Proteomes" id="UP000524535">
    <property type="component" value="Unassembled WGS sequence"/>
</dbReference>
<keyword evidence="10" id="KW-0472">Membrane</keyword>
<feature type="domain" description="ABC transporter" evidence="11">
    <location>
        <begin position="6"/>
        <end position="242"/>
    </location>
</feature>
<keyword evidence="16" id="KW-1185">Reference proteome</keyword>
<comment type="similarity">
    <text evidence="2">Belongs to the ABC transporter superfamily.</text>
</comment>
<dbReference type="SUPFAM" id="SSF52540">
    <property type="entry name" value="P-loop containing nucleoside triphosphate hydrolases"/>
    <property type="match status" value="1"/>
</dbReference>
<protein>
    <submittedName>
        <fullName evidence="13">Iron complex transport system ATP-binding protein</fullName>
    </submittedName>
</protein>
<keyword evidence="7 13" id="KW-0067">ATP-binding</keyword>
<dbReference type="EMBL" id="JACIGW010000004">
    <property type="protein sequence ID" value="MBB4349848.1"/>
    <property type="molecule type" value="Genomic_DNA"/>
</dbReference>
<evidence type="ECO:0000256" key="3">
    <source>
        <dbReference type="ARBA" id="ARBA00022448"/>
    </source>
</evidence>
<evidence type="ECO:0000256" key="4">
    <source>
        <dbReference type="ARBA" id="ARBA00022475"/>
    </source>
</evidence>
<dbReference type="PROSITE" id="PS00211">
    <property type="entry name" value="ABC_TRANSPORTER_1"/>
    <property type="match status" value="1"/>
</dbReference>
<dbReference type="EMBL" id="JACIGY010000014">
    <property type="protein sequence ID" value="MBB4414794.1"/>
    <property type="molecule type" value="Genomic_DNA"/>
</dbReference>
<dbReference type="SMART" id="SM00382">
    <property type="entry name" value="AAA"/>
    <property type="match status" value="1"/>
</dbReference>
<keyword evidence="6" id="KW-0547">Nucleotide-binding</keyword>
<dbReference type="InterPro" id="IPR027417">
    <property type="entry name" value="P-loop_NTPase"/>
</dbReference>
<keyword evidence="3" id="KW-0813">Transport</keyword>
<dbReference type="Pfam" id="PF00005">
    <property type="entry name" value="ABC_tran"/>
    <property type="match status" value="1"/>
</dbReference>
<dbReference type="GO" id="GO:0005524">
    <property type="term" value="F:ATP binding"/>
    <property type="evidence" value="ECO:0007669"/>
    <property type="project" value="UniProtKB-KW"/>
</dbReference>
<evidence type="ECO:0000259" key="11">
    <source>
        <dbReference type="PROSITE" id="PS50893"/>
    </source>
</evidence>
<dbReference type="InterPro" id="IPR003593">
    <property type="entry name" value="AAA+_ATPase"/>
</dbReference>
<dbReference type="GO" id="GO:0005886">
    <property type="term" value="C:plasma membrane"/>
    <property type="evidence" value="ECO:0007669"/>
    <property type="project" value="UniProtKB-SubCell"/>
</dbReference>
<dbReference type="PANTHER" id="PTHR42771">
    <property type="entry name" value="IRON(3+)-HYDROXAMATE IMPORT ATP-BINDING PROTEIN FHUC"/>
    <property type="match status" value="1"/>
</dbReference>
<evidence type="ECO:0000256" key="6">
    <source>
        <dbReference type="ARBA" id="ARBA00022741"/>
    </source>
</evidence>
<reference evidence="15 16" key="1">
    <citation type="submission" date="2020-08" db="EMBL/GenBank/DDBJ databases">
        <title>Genomic Encyclopedia of Type Strains, Phase IV (KMG-V): Genome sequencing to study the core and pangenomes of soil and plant-associated prokaryotes.</title>
        <authorList>
            <person name="Whitman W."/>
        </authorList>
    </citation>
    <scope>NUCLEOTIDE SEQUENCE [LARGE SCALE GENOMIC DNA]</scope>
    <source>
        <strain evidence="13 16">SEMIA 444</strain>
        <strain evidence="12 15">SEMIA 448</strain>
        <strain evidence="14 17">SEMIA 452</strain>
    </source>
</reference>
<evidence type="ECO:0000256" key="8">
    <source>
        <dbReference type="ARBA" id="ARBA00023004"/>
    </source>
</evidence>
<dbReference type="InterPro" id="IPR003439">
    <property type="entry name" value="ABC_transporter-like_ATP-bd"/>
</dbReference>
<accession>A0A7W6TK23</accession>
<dbReference type="Gene3D" id="3.40.50.300">
    <property type="entry name" value="P-loop containing nucleotide triphosphate hydrolases"/>
    <property type="match status" value="1"/>
</dbReference>
<dbReference type="Proteomes" id="UP000520770">
    <property type="component" value="Unassembled WGS sequence"/>
</dbReference>
<dbReference type="InterPro" id="IPR051535">
    <property type="entry name" value="Siderophore_ABC-ATPase"/>
</dbReference>
<comment type="subcellular location">
    <subcellularLocation>
        <location evidence="1">Cell membrane</location>
        <topology evidence="1">Peripheral membrane protein</topology>
    </subcellularLocation>
</comment>
<evidence type="ECO:0000313" key="12">
    <source>
        <dbReference type="EMBL" id="MBB4349848.1"/>
    </source>
</evidence>
<dbReference type="PROSITE" id="PS50893">
    <property type="entry name" value="ABC_TRANSPORTER_2"/>
    <property type="match status" value="1"/>
</dbReference>
<evidence type="ECO:0000313" key="13">
    <source>
        <dbReference type="EMBL" id="MBB4414794.1"/>
    </source>
</evidence>
<evidence type="ECO:0000256" key="7">
    <source>
        <dbReference type="ARBA" id="ARBA00022840"/>
    </source>
</evidence>
<dbReference type="GO" id="GO:0006826">
    <property type="term" value="P:iron ion transport"/>
    <property type="evidence" value="ECO:0007669"/>
    <property type="project" value="UniProtKB-KW"/>
</dbReference>
<evidence type="ECO:0000256" key="5">
    <source>
        <dbReference type="ARBA" id="ARBA00022496"/>
    </source>
</evidence>
<dbReference type="InterPro" id="IPR017871">
    <property type="entry name" value="ABC_transporter-like_CS"/>
</dbReference>
<evidence type="ECO:0000313" key="17">
    <source>
        <dbReference type="Proteomes" id="UP000576087"/>
    </source>
</evidence>
<evidence type="ECO:0000256" key="1">
    <source>
        <dbReference type="ARBA" id="ARBA00004202"/>
    </source>
</evidence>
<dbReference type="Proteomes" id="UP000576087">
    <property type="component" value="Unassembled WGS sequence"/>
</dbReference>
<dbReference type="PANTHER" id="PTHR42771:SF2">
    <property type="entry name" value="IRON(3+)-HYDROXAMATE IMPORT ATP-BINDING PROTEIN FHUC"/>
    <property type="match status" value="1"/>
</dbReference>
<dbReference type="EMBL" id="JACIHM010000014">
    <property type="protein sequence ID" value="MBB4449360.1"/>
    <property type="molecule type" value="Genomic_DNA"/>
</dbReference>
<dbReference type="CDD" id="cd03214">
    <property type="entry name" value="ABC_Iron-Siderophores_B12_Hemin"/>
    <property type="match status" value="1"/>
</dbReference>
<sequence length="259" mass="28126">MTGNGLTTTSLTLGYRERVVIRELSIAVPDQRVTSILGPNGCGKSTFLKALARLIAPASGHVRLSGDDIGKIDTRTLARRLSILPQSPKAPEGITVSDLVRRGRTPWRGLLAPWSEEDAAICAQALEQVGLSDLAERPIDELSGGQRQRAWIALVLAQNTPYLLLDEPTTWLDLTHQLEVLSLLQKRNRDHGTTVVTVLHDLNLAVRFSDHLVLFGGNGLVAEGTPEEVITPDNLQAAFGLKALVMPDPLTGRPMIVPY</sequence>
<keyword evidence="8" id="KW-0408">Iron</keyword>
<gene>
    <name evidence="13" type="ORF">GGE31_005340</name>
    <name evidence="12" type="ORF">GGE33_003611</name>
    <name evidence="14" type="ORF">GGE35_005214</name>
</gene>
<evidence type="ECO:0000313" key="15">
    <source>
        <dbReference type="Proteomes" id="UP000520770"/>
    </source>
</evidence>
<keyword evidence="4" id="KW-1003">Cell membrane</keyword>
<evidence type="ECO:0000313" key="16">
    <source>
        <dbReference type="Proteomes" id="UP000524535"/>
    </source>
</evidence>
<keyword evidence="9" id="KW-0406">Ion transport</keyword>
<evidence type="ECO:0000256" key="10">
    <source>
        <dbReference type="ARBA" id="ARBA00023136"/>
    </source>
</evidence>
<keyword evidence="5" id="KW-0410">Iron transport</keyword>
<dbReference type="FunFam" id="3.40.50.300:FF:000134">
    <property type="entry name" value="Iron-enterobactin ABC transporter ATP-binding protein"/>
    <property type="match status" value="1"/>
</dbReference>
<dbReference type="RefSeq" id="WP_183825834.1">
    <property type="nucleotide sequence ID" value="NZ_JACIGW010000004.1"/>
</dbReference>
<name>A0A7W6TK23_9HYPH</name>
<comment type="caution">
    <text evidence="13">The sequence shown here is derived from an EMBL/GenBank/DDBJ whole genome shotgun (WGS) entry which is preliminary data.</text>
</comment>
<dbReference type="AlphaFoldDB" id="A0A7W6TK23"/>
<proteinExistence type="inferred from homology"/>
<evidence type="ECO:0000256" key="9">
    <source>
        <dbReference type="ARBA" id="ARBA00023065"/>
    </source>
</evidence>
<organism evidence="13 16">
    <name type="scientific">Aliirhizobium cellulosilyticum</name>
    <dbReference type="NCBI Taxonomy" id="393664"/>
    <lineage>
        <taxon>Bacteria</taxon>
        <taxon>Pseudomonadati</taxon>
        <taxon>Pseudomonadota</taxon>
        <taxon>Alphaproteobacteria</taxon>
        <taxon>Hyphomicrobiales</taxon>
        <taxon>Rhizobiaceae</taxon>
        <taxon>Aliirhizobium</taxon>
    </lineage>
</organism>
<dbReference type="GO" id="GO:0016887">
    <property type="term" value="F:ATP hydrolysis activity"/>
    <property type="evidence" value="ECO:0007669"/>
    <property type="project" value="InterPro"/>
</dbReference>
<evidence type="ECO:0000256" key="2">
    <source>
        <dbReference type="ARBA" id="ARBA00005417"/>
    </source>
</evidence>
<evidence type="ECO:0000313" key="14">
    <source>
        <dbReference type="EMBL" id="MBB4449360.1"/>
    </source>
</evidence>